<keyword evidence="6" id="KW-1185">Reference proteome</keyword>
<dbReference type="Proteomes" id="UP001596203">
    <property type="component" value="Unassembled WGS sequence"/>
</dbReference>
<name>A0ABW1K7X8_9ACTN</name>
<evidence type="ECO:0000256" key="2">
    <source>
        <dbReference type="ARBA" id="ARBA00022857"/>
    </source>
</evidence>
<dbReference type="PANTHER" id="PTHR43827">
    <property type="entry name" value="2,5-DIKETO-D-GLUCONIC ACID REDUCTASE"/>
    <property type="match status" value="1"/>
</dbReference>
<evidence type="ECO:0000256" key="3">
    <source>
        <dbReference type="ARBA" id="ARBA00023002"/>
    </source>
</evidence>
<accession>A0ABW1K7X8</accession>
<comment type="caution">
    <text evidence="5">The sequence shown here is derived from an EMBL/GenBank/DDBJ whole genome shotgun (WGS) entry which is preliminary data.</text>
</comment>
<evidence type="ECO:0000259" key="4">
    <source>
        <dbReference type="Pfam" id="PF00248"/>
    </source>
</evidence>
<dbReference type="PANTHER" id="PTHR43827:SF3">
    <property type="entry name" value="NADP-DEPENDENT OXIDOREDUCTASE DOMAIN-CONTAINING PROTEIN"/>
    <property type="match status" value="1"/>
</dbReference>
<dbReference type="SUPFAM" id="SSF51430">
    <property type="entry name" value="NAD(P)-linked oxidoreductase"/>
    <property type="match status" value="1"/>
</dbReference>
<protein>
    <submittedName>
        <fullName evidence="5">Aldo/keto reductase</fullName>
    </submittedName>
</protein>
<sequence length="262" mass="28908">MTSASAQPTAQLPGGVRMPMLGFGTWQITGRKAYEAVREALDVGYRHLDTATMYGNEDEVGRAIRDSGVAREDIFLTTKLPPEQAGRERETIAASLAALDTGYVDLWLIHWPPGSDRASIATWRELLAIRDEGLARTVGVSNYDTIELDMLIEATEEAPAVNQVRWGPALHDPRRLAENQERGVVLEGYSPLKTTDLRDPVLVGIAQAHGVTPSQVVLRWHIDHGIVAIPKSVTPSRIRENFDVFGFSLDDSELRQLDAMGR</sequence>
<reference evidence="6" key="1">
    <citation type="journal article" date="2019" name="Int. J. Syst. Evol. Microbiol.">
        <title>The Global Catalogue of Microorganisms (GCM) 10K type strain sequencing project: providing services to taxonomists for standard genome sequencing and annotation.</title>
        <authorList>
            <consortium name="The Broad Institute Genomics Platform"/>
            <consortium name="The Broad Institute Genome Sequencing Center for Infectious Disease"/>
            <person name="Wu L."/>
            <person name="Ma J."/>
        </authorList>
    </citation>
    <scope>NUCLEOTIDE SEQUENCE [LARGE SCALE GENOMIC DNA]</scope>
    <source>
        <strain evidence="6">ZS-35-S2</strain>
    </source>
</reference>
<evidence type="ECO:0000313" key="5">
    <source>
        <dbReference type="EMBL" id="MFC6017897.1"/>
    </source>
</evidence>
<dbReference type="Gene3D" id="3.20.20.100">
    <property type="entry name" value="NADP-dependent oxidoreductase domain"/>
    <property type="match status" value="1"/>
</dbReference>
<dbReference type="Pfam" id="PF00248">
    <property type="entry name" value="Aldo_ket_red"/>
    <property type="match status" value="1"/>
</dbReference>
<dbReference type="InterPro" id="IPR018170">
    <property type="entry name" value="Aldo/ket_reductase_CS"/>
</dbReference>
<dbReference type="PROSITE" id="PS00062">
    <property type="entry name" value="ALDOKETO_REDUCTASE_2"/>
    <property type="match status" value="1"/>
</dbReference>
<dbReference type="RefSeq" id="WP_377422527.1">
    <property type="nucleotide sequence ID" value="NZ_JBHSPR010000010.1"/>
</dbReference>
<evidence type="ECO:0000256" key="1">
    <source>
        <dbReference type="ARBA" id="ARBA00007905"/>
    </source>
</evidence>
<dbReference type="PROSITE" id="PS00798">
    <property type="entry name" value="ALDOKETO_REDUCTASE_1"/>
    <property type="match status" value="1"/>
</dbReference>
<dbReference type="InterPro" id="IPR020471">
    <property type="entry name" value="AKR"/>
</dbReference>
<dbReference type="InterPro" id="IPR023210">
    <property type="entry name" value="NADP_OxRdtase_dom"/>
</dbReference>
<feature type="domain" description="NADP-dependent oxidoreductase" evidence="4">
    <location>
        <begin position="21"/>
        <end position="260"/>
    </location>
</feature>
<dbReference type="PROSITE" id="PS00063">
    <property type="entry name" value="ALDOKETO_REDUCTASE_3"/>
    <property type="match status" value="1"/>
</dbReference>
<dbReference type="CDD" id="cd19071">
    <property type="entry name" value="AKR_AKR1-5-like"/>
    <property type="match status" value="1"/>
</dbReference>
<gene>
    <name evidence="5" type="ORF">ACFP2T_16980</name>
</gene>
<dbReference type="InterPro" id="IPR036812">
    <property type="entry name" value="NAD(P)_OxRdtase_dom_sf"/>
</dbReference>
<evidence type="ECO:0000313" key="6">
    <source>
        <dbReference type="Proteomes" id="UP001596203"/>
    </source>
</evidence>
<keyword evidence="3" id="KW-0560">Oxidoreductase</keyword>
<proteinExistence type="inferred from homology"/>
<comment type="similarity">
    <text evidence="1">Belongs to the aldo/keto reductase family.</text>
</comment>
<dbReference type="PRINTS" id="PR00069">
    <property type="entry name" value="ALDKETRDTASE"/>
</dbReference>
<dbReference type="PIRSF" id="PIRSF000097">
    <property type="entry name" value="AKR"/>
    <property type="match status" value="1"/>
</dbReference>
<keyword evidence="2" id="KW-0521">NADP</keyword>
<organism evidence="5 6">
    <name type="scientific">Plantactinospora solaniradicis</name>
    <dbReference type="NCBI Taxonomy" id="1723736"/>
    <lineage>
        <taxon>Bacteria</taxon>
        <taxon>Bacillati</taxon>
        <taxon>Actinomycetota</taxon>
        <taxon>Actinomycetes</taxon>
        <taxon>Micromonosporales</taxon>
        <taxon>Micromonosporaceae</taxon>
        <taxon>Plantactinospora</taxon>
    </lineage>
</organism>
<dbReference type="EMBL" id="JBHSPR010000010">
    <property type="protein sequence ID" value="MFC6017897.1"/>
    <property type="molecule type" value="Genomic_DNA"/>
</dbReference>